<comment type="caution">
    <text evidence="2">The sequence shown here is derived from an EMBL/GenBank/DDBJ whole genome shotgun (WGS) entry which is preliminary data.</text>
</comment>
<evidence type="ECO:0000313" key="3">
    <source>
        <dbReference type="Proteomes" id="UP001172159"/>
    </source>
</evidence>
<dbReference type="Proteomes" id="UP001172159">
    <property type="component" value="Unassembled WGS sequence"/>
</dbReference>
<organism evidence="2 3">
    <name type="scientific">Apiosordaria backusii</name>
    <dbReference type="NCBI Taxonomy" id="314023"/>
    <lineage>
        <taxon>Eukaryota</taxon>
        <taxon>Fungi</taxon>
        <taxon>Dikarya</taxon>
        <taxon>Ascomycota</taxon>
        <taxon>Pezizomycotina</taxon>
        <taxon>Sordariomycetes</taxon>
        <taxon>Sordariomycetidae</taxon>
        <taxon>Sordariales</taxon>
        <taxon>Lasiosphaeriaceae</taxon>
        <taxon>Apiosordaria</taxon>
    </lineage>
</organism>
<reference evidence="2" key="1">
    <citation type="submission" date="2023-06" db="EMBL/GenBank/DDBJ databases">
        <title>Genome-scale phylogeny and comparative genomics of the fungal order Sordariales.</title>
        <authorList>
            <consortium name="Lawrence Berkeley National Laboratory"/>
            <person name="Hensen N."/>
            <person name="Bonometti L."/>
            <person name="Westerberg I."/>
            <person name="Brannstrom I.O."/>
            <person name="Guillou S."/>
            <person name="Cros-Aarteil S."/>
            <person name="Calhoun S."/>
            <person name="Haridas S."/>
            <person name="Kuo A."/>
            <person name="Mondo S."/>
            <person name="Pangilinan J."/>
            <person name="Riley R."/>
            <person name="Labutti K."/>
            <person name="Andreopoulos B."/>
            <person name="Lipzen A."/>
            <person name="Chen C."/>
            <person name="Yanf M."/>
            <person name="Daum C."/>
            <person name="Ng V."/>
            <person name="Clum A."/>
            <person name="Steindorff A."/>
            <person name="Ohm R."/>
            <person name="Martin F."/>
            <person name="Silar P."/>
            <person name="Natvig D."/>
            <person name="Lalanne C."/>
            <person name="Gautier V."/>
            <person name="Ament-Velasquez S.L."/>
            <person name="Kruys A."/>
            <person name="Hutchinson M.I."/>
            <person name="Powell A.J."/>
            <person name="Barry K."/>
            <person name="Miller A.N."/>
            <person name="Grigoriev I.V."/>
            <person name="Debuchy R."/>
            <person name="Gladieux P."/>
            <person name="Thoren M.H."/>
            <person name="Johannesson H."/>
        </authorList>
    </citation>
    <scope>NUCLEOTIDE SEQUENCE</scope>
    <source>
        <strain evidence="2">CBS 540.89</strain>
    </source>
</reference>
<sequence length="74" mass="7719">MQFTTIALTLFATLALAAPRPQFEEGLVNLDDLIITDNLNDADVLSNNDVDVPVDGIIAGVGVDNAGTGDGGWF</sequence>
<feature type="chain" id="PRO_5041255183" evidence="1">
    <location>
        <begin position="18"/>
        <end position="74"/>
    </location>
</feature>
<evidence type="ECO:0000313" key="2">
    <source>
        <dbReference type="EMBL" id="KAK0735944.1"/>
    </source>
</evidence>
<dbReference type="EMBL" id="JAUKTV010000006">
    <property type="protein sequence ID" value="KAK0735944.1"/>
    <property type="molecule type" value="Genomic_DNA"/>
</dbReference>
<gene>
    <name evidence="2" type="ORF">B0T21DRAFT_411168</name>
</gene>
<evidence type="ECO:0000256" key="1">
    <source>
        <dbReference type="SAM" id="SignalP"/>
    </source>
</evidence>
<keyword evidence="1" id="KW-0732">Signal</keyword>
<accession>A0AA40BKJ9</accession>
<proteinExistence type="predicted"/>
<protein>
    <submittedName>
        <fullName evidence="2">Uncharacterized protein</fullName>
    </submittedName>
</protein>
<feature type="signal peptide" evidence="1">
    <location>
        <begin position="1"/>
        <end position="17"/>
    </location>
</feature>
<name>A0AA40BKJ9_9PEZI</name>
<dbReference type="AlphaFoldDB" id="A0AA40BKJ9"/>
<keyword evidence="3" id="KW-1185">Reference proteome</keyword>